<dbReference type="SUPFAM" id="SSF54909">
    <property type="entry name" value="Dimeric alpha+beta barrel"/>
    <property type="match status" value="1"/>
</dbReference>
<dbReference type="PROSITE" id="PS51725">
    <property type="entry name" value="ABM"/>
    <property type="match status" value="1"/>
</dbReference>
<dbReference type="InterPro" id="IPR050404">
    <property type="entry name" value="Heme-degrading_MO"/>
</dbReference>
<dbReference type="Pfam" id="PF03992">
    <property type="entry name" value="ABM"/>
    <property type="match status" value="1"/>
</dbReference>
<dbReference type="Proteomes" id="UP000095209">
    <property type="component" value="Unassembled WGS sequence"/>
</dbReference>
<feature type="region of interest" description="Disordered" evidence="1">
    <location>
        <begin position="74"/>
        <end position="104"/>
    </location>
</feature>
<evidence type="ECO:0000259" key="2">
    <source>
        <dbReference type="PROSITE" id="PS51725"/>
    </source>
</evidence>
<comment type="caution">
    <text evidence="3">The sequence shown here is derived from an EMBL/GenBank/DDBJ whole genome shotgun (WGS) entry which is preliminary data.</text>
</comment>
<keyword evidence="3" id="KW-0560">Oxidoreductase</keyword>
<evidence type="ECO:0000313" key="3">
    <source>
        <dbReference type="EMBL" id="OEH92508.1"/>
    </source>
</evidence>
<reference evidence="3 4" key="1">
    <citation type="submission" date="2016-08" db="EMBL/GenBank/DDBJ databases">
        <title>Genome of Bacillus solimangrovi GH2-4.</title>
        <authorList>
            <person name="Lim S."/>
            <person name="Kim B.-C."/>
        </authorList>
    </citation>
    <scope>NUCLEOTIDE SEQUENCE [LARGE SCALE GENOMIC DNA]</scope>
    <source>
        <strain evidence="3 4">GH2-4</strain>
    </source>
</reference>
<name>A0A1E5LEK5_9BACI</name>
<dbReference type="PANTHER" id="PTHR34474:SF2">
    <property type="entry name" value="SIGNAL TRANSDUCTION PROTEIN TRAP"/>
    <property type="match status" value="1"/>
</dbReference>
<sequence length="104" mass="12132">MYVVMNELYIPKEAKEPMKKRFGASANNMKEVPGCIEFMFLDNEKEDGKQVVFTKWESKLDYENWVNSDAFRKAHSERGKSGEAKKQEQPSNNELNAYEVVHHT</sequence>
<protein>
    <submittedName>
        <fullName evidence="3">Antibiotic biosynthesis monooxygenase</fullName>
    </submittedName>
</protein>
<dbReference type="OrthoDB" id="384737at2"/>
<gene>
    <name evidence="3" type="ORF">BFG57_15330</name>
</gene>
<accession>A0A1E5LEK5</accession>
<dbReference type="PANTHER" id="PTHR34474">
    <property type="entry name" value="SIGNAL TRANSDUCTION PROTEIN TRAP"/>
    <property type="match status" value="1"/>
</dbReference>
<feature type="compositionally biased region" description="Basic and acidic residues" evidence="1">
    <location>
        <begin position="74"/>
        <end position="88"/>
    </location>
</feature>
<keyword evidence="3" id="KW-0503">Monooxygenase</keyword>
<dbReference type="STRING" id="1305675.BFG57_15330"/>
<dbReference type="InterPro" id="IPR011008">
    <property type="entry name" value="Dimeric_a/b-barrel"/>
</dbReference>
<feature type="domain" description="ABM" evidence="2">
    <location>
        <begin position="2"/>
        <end position="95"/>
    </location>
</feature>
<dbReference type="Gene3D" id="3.30.70.100">
    <property type="match status" value="1"/>
</dbReference>
<dbReference type="AlphaFoldDB" id="A0A1E5LEK5"/>
<dbReference type="RefSeq" id="WP_069717433.1">
    <property type="nucleotide sequence ID" value="NZ_MJEH01000026.1"/>
</dbReference>
<dbReference type="InterPro" id="IPR007138">
    <property type="entry name" value="ABM_dom"/>
</dbReference>
<evidence type="ECO:0000313" key="4">
    <source>
        <dbReference type="Proteomes" id="UP000095209"/>
    </source>
</evidence>
<dbReference type="GO" id="GO:0004497">
    <property type="term" value="F:monooxygenase activity"/>
    <property type="evidence" value="ECO:0007669"/>
    <property type="project" value="UniProtKB-KW"/>
</dbReference>
<evidence type="ECO:0000256" key="1">
    <source>
        <dbReference type="SAM" id="MobiDB-lite"/>
    </source>
</evidence>
<organism evidence="3 4">
    <name type="scientific">Bacillus solimangrovi</name>
    <dbReference type="NCBI Taxonomy" id="1305675"/>
    <lineage>
        <taxon>Bacteria</taxon>
        <taxon>Bacillati</taxon>
        <taxon>Bacillota</taxon>
        <taxon>Bacilli</taxon>
        <taxon>Bacillales</taxon>
        <taxon>Bacillaceae</taxon>
        <taxon>Bacillus</taxon>
    </lineage>
</organism>
<dbReference type="EMBL" id="MJEH01000026">
    <property type="protein sequence ID" value="OEH92508.1"/>
    <property type="molecule type" value="Genomic_DNA"/>
</dbReference>
<keyword evidence="4" id="KW-1185">Reference proteome</keyword>
<proteinExistence type="predicted"/>